<feature type="region of interest" description="Disordered" evidence="1">
    <location>
        <begin position="256"/>
        <end position="288"/>
    </location>
</feature>
<feature type="compositionally biased region" description="Basic and acidic residues" evidence="1">
    <location>
        <begin position="275"/>
        <end position="288"/>
    </location>
</feature>
<comment type="caution">
    <text evidence="2">The sequence shown here is derived from an EMBL/GenBank/DDBJ whole genome shotgun (WGS) entry which is preliminary data.</text>
</comment>
<feature type="region of interest" description="Disordered" evidence="1">
    <location>
        <begin position="314"/>
        <end position="388"/>
    </location>
</feature>
<protein>
    <submittedName>
        <fullName evidence="2">Uncharacterized protein</fullName>
    </submittedName>
</protein>
<accession>A0AAD1US76</accession>
<organism evidence="2 3">
    <name type="scientific">Euplotes crassus</name>
    <dbReference type="NCBI Taxonomy" id="5936"/>
    <lineage>
        <taxon>Eukaryota</taxon>
        <taxon>Sar</taxon>
        <taxon>Alveolata</taxon>
        <taxon>Ciliophora</taxon>
        <taxon>Intramacronucleata</taxon>
        <taxon>Spirotrichea</taxon>
        <taxon>Hypotrichia</taxon>
        <taxon>Euplotida</taxon>
        <taxon>Euplotidae</taxon>
        <taxon>Moneuplotes</taxon>
    </lineage>
</organism>
<dbReference type="Proteomes" id="UP001295684">
    <property type="component" value="Unassembled WGS sequence"/>
</dbReference>
<name>A0AAD1US76_EUPCR</name>
<proteinExistence type="predicted"/>
<feature type="compositionally biased region" description="Basic residues" evidence="1">
    <location>
        <begin position="342"/>
        <end position="366"/>
    </location>
</feature>
<dbReference type="EMBL" id="CAMPGE010011349">
    <property type="protein sequence ID" value="CAI2370185.1"/>
    <property type="molecule type" value="Genomic_DNA"/>
</dbReference>
<feature type="compositionally biased region" description="Basic residues" evidence="1">
    <location>
        <begin position="318"/>
        <end position="332"/>
    </location>
</feature>
<dbReference type="AlphaFoldDB" id="A0AAD1US76"/>
<evidence type="ECO:0000313" key="3">
    <source>
        <dbReference type="Proteomes" id="UP001295684"/>
    </source>
</evidence>
<gene>
    <name evidence="2" type="ORF">ECRASSUSDP1_LOCUS11493</name>
</gene>
<evidence type="ECO:0000256" key="1">
    <source>
        <dbReference type="SAM" id="MobiDB-lite"/>
    </source>
</evidence>
<keyword evidence="3" id="KW-1185">Reference proteome</keyword>
<evidence type="ECO:0000313" key="2">
    <source>
        <dbReference type="EMBL" id="CAI2370185.1"/>
    </source>
</evidence>
<sequence>MNTSNGNYSGLSSSNDAKNLIFKNFMEFEGNKSLQDDKFQDMIPQFPIPVGILPKPDFPHGFTPDMNGPLLLGGFPQPTQEFNTCFHPPNFKMSEELAGDIENPYYCHTEGSELVLPDQDIKFNEYILHVRAQKLLLYKNHLFNVMQPKKTQIDINIDNFPEGIHYSHILDFFKFNGLHIEPKQVYIKVRGLKKDKCTINCYNNYELAWKMVSLYGTKFSGRCLKLELPDYERGHKPRRNTFDEFCKEFDSKTSLKPMGPKPVEEVPRKSSINKVNKEKEEAKEKLETEDKAWGTELSLGNIIGCQVKDDGFQEVKPKVKVKPKKASKNHHKKAEEDDPRRGRGRGYRHRNGRGHGFGRGRGRGGRYRGGTRGFRHSNTSHHPREEDF</sequence>
<reference evidence="2" key="1">
    <citation type="submission" date="2023-07" db="EMBL/GenBank/DDBJ databases">
        <authorList>
            <consortium name="AG Swart"/>
            <person name="Singh M."/>
            <person name="Singh A."/>
            <person name="Seah K."/>
            <person name="Emmerich C."/>
        </authorList>
    </citation>
    <scope>NUCLEOTIDE SEQUENCE</scope>
    <source>
        <strain evidence="2">DP1</strain>
    </source>
</reference>